<dbReference type="Pfam" id="PF04773">
    <property type="entry name" value="FecR"/>
    <property type="match status" value="1"/>
</dbReference>
<gene>
    <name evidence="4" type="ORF">DN752_00665</name>
</gene>
<organism evidence="4 5">
    <name type="scientific">Echinicola strongylocentroti</name>
    <dbReference type="NCBI Taxonomy" id="1795355"/>
    <lineage>
        <taxon>Bacteria</taxon>
        <taxon>Pseudomonadati</taxon>
        <taxon>Bacteroidota</taxon>
        <taxon>Cytophagia</taxon>
        <taxon>Cytophagales</taxon>
        <taxon>Cyclobacteriaceae</taxon>
        <taxon>Echinicola</taxon>
    </lineage>
</organism>
<evidence type="ECO:0000313" key="4">
    <source>
        <dbReference type="EMBL" id="AWW28762.1"/>
    </source>
</evidence>
<name>A0A2Z4ICS1_9BACT</name>
<dbReference type="Gene3D" id="2.60.120.1440">
    <property type="match status" value="1"/>
</dbReference>
<keyword evidence="5" id="KW-1185">Reference proteome</keyword>
<dbReference type="InterPro" id="IPR006860">
    <property type="entry name" value="FecR"/>
</dbReference>
<dbReference type="InterPro" id="IPR012373">
    <property type="entry name" value="Ferrdict_sens_TM"/>
</dbReference>
<proteinExistence type="predicted"/>
<dbReference type="RefSeq" id="WP_112782183.1">
    <property type="nucleotide sequence ID" value="NZ_CP030041.1"/>
</dbReference>
<sequence>MNEQDYIHIYTQLILKSLKGTLEEVERDRLEDWLSQSQENRDFYERISQEHLLEEEMAFFSSIDSKGAFGKLKQHLPSSGKRENQEKKWWIRYAAAAAMLAVVIMGWGIYGGWLSIAPPTDQGTLATVDVEPGTDKAILILPDGEEILLEGAAEGTLKEDNGITVDKRLDQVIFNVRKDYTTPESKVNKIFVPKGGKYQVVLADGTKVWLNSASSLAFPSNFTGSSRTVTLKGEGYFEVAHDPEVPFIVQANDTEVKVLGTHFNINTYENEPLTKTTLLEGSVEVSHKDKSKVISPGEQALSNGQLSVSKIDTRQVVAWKDGLFMFKRTKLEDILRQLERWYAIKVSFDGDIPEKHFSGTISMDTNLSKVLGMLEMSGAIDFELKNGTVYVKNTTH</sequence>
<reference evidence="4 5" key="1">
    <citation type="submission" date="2018-06" db="EMBL/GenBank/DDBJ databases">
        <title>Echinicola strongylocentroti sp. nov., isolated from a sea urchin Strongylocentrotus intermedius.</title>
        <authorList>
            <person name="Bae S.S."/>
        </authorList>
    </citation>
    <scope>NUCLEOTIDE SEQUENCE [LARGE SCALE GENOMIC DNA]</scope>
    <source>
        <strain evidence="4 5">MEBiC08714</strain>
    </source>
</reference>
<dbReference type="FunFam" id="2.60.120.1440:FF:000001">
    <property type="entry name" value="Putative anti-sigma factor"/>
    <property type="match status" value="1"/>
</dbReference>
<dbReference type="InterPro" id="IPR032508">
    <property type="entry name" value="FecR_C"/>
</dbReference>
<dbReference type="PANTHER" id="PTHR30273">
    <property type="entry name" value="PERIPLASMIC SIGNAL SENSOR AND SIGMA FACTOR ACTIVATOR FECR-RELATED"/>
    <property type="match status" value="1"/>
</dbReference>
<dbReference type="KEGG" id="est:DN752_00665"/>
<evidence type="ECO:0000259" key="2">
    <source>
        <dbReference type="Pfam" id="PF04773"/>
    </source>
</evidence>
<feature type="transmembrane region" description="Helical" evidence="1">
    <location>
        <begin position="90"/>
        <end position="110"/>
    </location>
</feature>
<keyword evidence="1" id="KW-0812">Transmembrane</keyword>
<dbReference type="Pfam" id="PF16344">
    <property type="entry name" value="FecR_C"/>
    <property type="match status" value="1"/>
</dbReference>
<dbReference type="EMBL" id="CP030041">
    <property type="protein sequence ID" value="AWW28762.1"/>
    <property type="molecule type" value="Genomic_DNA"/>
</dbReference>
<evidence type="ECO:0000256" key="1">
    <source>
        <dbReference type="SAM" id="Phobius"/>
    </source>
</evidence>
<protein>
    <recommendedName>
        <fullName evidence="6">FecR family protein</fullName>
    </recommendedName>
</protein>
<feature type="domain" description="FecR protein" evidence="2">
    <location>
        <begin position="190"/>
        <end position="284"/>
    </location>
</feature>
<dbReference type="Proteomes" id="UP000248688">
    <property type="component" value="Chromosome"/>
</dbReference>
<evidence type="ECO:0000313" key="5">
    <source>
        <dbReference type="Proteomes" id="UP000248688"/>
    </source>
</evidence>
<dbReference type="GO" id="GO:0016989">
    <property type="term" value="F:sigma factor antagonist activity"/>
    <property type="evidence" value="ECO:0007669"/>
    <property type="project" value="TreeGrafter"/>
</dbReference>
<accession>A0A2Z4ICS1</accession>
<dbReference type="Gene3D" id="3.55.50.30">
    <property type="match status" value="1"/>
</dbReference>
<dbReference type="PANTHER" id="PTHR30273:SF2">
    <property type="entry name" value="PROTEIN FECR"/>
    <property type="match status" value="1"/>
</dbReference>
<keyword evidence="1" id="KW-0472">Membrane</keyword>
<dbReference type="AlphaFoldDB" id="A0A2Z4ICS1"/>
<evidence type="ECO:0008006" key="6">
    <source>
        <dbReference type="Google" id="ProtNLM"/>
    </source>
</evidence>
<dbReference type="OrthoDB" id="1452822at2"/>
<feature type="domain" description="Protein FecR C-terminal" evidence="3">
    <location>
        <begin position="324"/>
        <end position="391"/>
    </location>
</feature>
<evidence type="ECO:0000259" key="3">
    <source>
        <dbReference type="Pfam" id="PF16344"/>
    </source>
</evidence>
<keyword evidence="1" id="KW-1133">Transmembrane helix</keyword>